<sequence>MCVLSCPQHAAQAPGQGISYRRNSTAHRVTITFVDALRHVYGGEPIFRALSIAPSTYYTRVARRAVPDLVPSRAQGDKMLEVEIRRVWKDNFQVYGADKVWKQLRAKALSWRAPRSNG</sequence>
<accession>A0AAN1MQS3</accession>
<name>A0AAN1MQS3_9BURK</name>
<reference evidence="1 2" key="1">
    <citation type="submission" date="2018-01" db="EMBL/GenBank/DDBJ databases">
        <title>Species boundaries and ecological features among Paraburkholderia terrae DSMZ17804T, P. hospita DSMZ17164T and P. caribensis DSMZ13236T.</title>
        <authorList>
            <person name="Pratama A.A."/>
        </authorList>
    </citation>
    <scope>NUCLEOTIDE SEQUENCE [LARGE SCALE GENOMIC DNA]</scope>
    <source>
        <strain evidence="1 2">DSM 17164</strain>
    </source>
</reference>
<dbReference type="KEGG" id="phs:C2L64_48200"/>
<proteinExistence type="predicted"/>
<protein>
    <recommendedName>
        <fullName evidence="3">HTH-like domain-containing protein</fullName>
    </recommendedName>
</protein>
<dbReference type="EMBL" id="CP026108">
    <property type="protein sequence ID" value="AUT76012.1"/>
    <property type="molecule type" value="Genomic_DNA"/>
</dbReference>
<dbReference type="AlphaFoldDB" id="A0AAN1MQS3"/>
<evidence type="ECO:0000313" key="1">
    <source>
        <dbReference type="EMBL" id="AUT76012.1"/>
    </source>
</evidence>
<evidence type="ECO:0000313" key="2">
    <source>
        <dbReference type="Proteomes" id="UP000236649"/>
    </source>
</evidence>
<evidence type="ECO:0008006" key="3">
    <source>
        <dbReference type="Google" id="ProtNLM"/>
    </source>
</evidence>
<gene>
    <name evidence="1" type="ORF">C2L64_48200</name>
</gene>
<dbReference type="Proteomes" id="UP000236649">
    <property type="component" value="Chromosome 4"/>
</dbReference>
<organism evidence="1 2">
    <name type="scientific">Paraburkholderia hospita</name>
    <dbReference type="NCBI Taxonomy" id="169430"/>
    <lineage>
        <taxon>Bacteria</taxon>
        <taxon>Pseudomonadati</taxon>
        <taxon>Pseudomonadota</taxon>
        <taxon>Betaproteobacteria</taxon>
        <taxon>Burkholderiales</taxon>
        <taxon>Burkholderiaceae</taxon>
        <taxon>Paraburkholderia</taxon>
    </lineage>
</organism>